<accession>A0AAE1U6D3</accession>
<sequence>MRVAVECKKIDIEITFATPGSGGQDVKFLKVKESPWIDNCRRSAKKKCATTELPDLIPAPHLLHPISANHEATATVFTHKDNACINLDAFLIHSALEDMISQKKLMYGLWGSKVLGEDSPL</sequence>
<protein>
    <submittedName>
        <fullName evidence="1">Uncharacterized protein</fullName>
    </submittedName>
</protein>
<reference evidence="1" key="1">
    <citation type="submission" date="2023-11" db="EMBL/GenBank/DDBJ databases">
        <title>Genome assemblies of two species of porcelain crab, Petrolisthes cinctipes and Petrolisthes manimaculis (Anomura: Porcellanidae).</title>
        <authorList>
            <person name="Angst P."/>
        </authorList>
    </citation>
    <scope>NUCLEOTIDE SEQUENCE</scope>
    <source>
        <strain evidence="1">PB745_02</strain>
        <tissue evidence="1">Gill</tissue>
    </source>
</reference>
<gene>
    <name evidence="1" type="ORF">Pmani_016447</name>
</gene>
<organism evidence="1 2">
    <name type="scientific">Petrolisthes manimaculis</name>
    <dbReference type="NCBI Taxonomy" id="1843537"/>
    <lineage>
        <taxon>Eukaryota</taxon>
        <taxon>Metazoa</taxon>
        <taxon>Ecdysozoa</taxon>
        <taxon>Arthropoda</taxon>
        <taxon>Crustacea</taxon>
        <taxon>Multicrustacea</taxon>
        <taxon>Malacostraca</taxon>
        <taxon>Eumalacostraca</taxon>
        <taxon>Eucarida</taxon>
        <taxon>Decapoda</taxon>
        <taxon>Pleocyemata</taxon>
        <taxon>Anomura</taxon>
        <taxon>Galatheoidea</taxon>
        <taxon>Porcellanidae</taxon>
        <taxon>Petrolisthes</taxon>
    </lineage>
</organism>
<evidence type="ECO:0000313" key="2">
    <source>
        <dbReference type="Proteomes" id="UP001292094"/>
    </source>
</evidence>
<keyword evidence="2" id="KW-1185">Reference proteome</keyword>
<name>A0AAE1U6D3_9EUCA</name>
<proteinExistence type="predicted"/>
<dbReference type="Proteomes" id="UP001292094">
    <property type="component" value="Unassembled WGS sequence"/>
</dbReference>
<dbReference type="AlphaFoldDB" id="A0AAE1U6D3"/>
<comment type="caution">
    <text evidence="1">The sequence shown here is derived from an EMBL/GenBank/DDBJ whole genome shotgun (WGS) entry which is preliminary data.</text>
</comment>
<dbReference type="EMBL" id="JAWZYT010001443">
    <property type="protein sequence ID" value="KAK4312093.1"/>
    <property type="molecule type" value="Genomic_DNA"/>
</dbReference>
<evidence type="ECO:0000313" key="1">
    <source>
        <dbReference type="EMBL" id="KAK4312093.1"/>
    </source>
</evidence>